<feature type="region of interest" description="Disordered" evidence="1">
    <location>
        <begin position="36"/>
        <end position="58"/>
    </location>
</feature>
<dbReference type="Proteomes" id="UP000366872">
    <property type="component" value="Unassembled WGS sequence"/>
</dbReference>
<dbReference type="RefSeq" id="WP_136079367.1">
    <property type="nucleotide sequence ID" value="NZ_CAAHFG010000001.1"/>
</dbReference>
<proteinExistence type="predicted"/>
<reference evidence="3 4" key="1">
    <citation type="submission" date="2019-04" db="EMBL/GenBank/DDBJ databases">
        <authorList>
            <person name="Van Vliet M D."/>
        </authorList>
    </citation>
    <scope>NUCLEOTIDE SEQUENCE [LARGE SCALE GENOMIC DNA]</scope>
    <source>
        <strain evidence="3 4">F1</strain>
    </source>
</reference>
<accession>A0A6C2U391</accession>
<organism evidence="3 4">
    <name type="scientific">Pontiella desulfatans</name>
    <dbReference type="NCBI Taxonomy" id="2750659"/>
    <lineage>
        <taxon>Bacteria</taxon>
        <taxon>Pseudomonadati</taxon>
        <taxon>Kiritimatiellota</taxon>
        <taxon>Kiritimatiellia</taxon>
        <taxon>Kiritimatiellales</taxon>
        <taxon>Pontiellaceae</taxon>
        <taxon>Pontiella</taxon>
    </lineage>
</organism>
<feature type="signal peptide" evidence="2">
    <location>
        <begin position="1"/>
        <end position="22"/>
    </location>
</feature>
<evidence type="ECO:0000313" key="3">
    <source>
        <dbReference type="EMBL" id="VGO13826.1"/>
    </source>
</evidence>
<evidence type="ECO:0000313" key="4">
    <source>
        <dbReference type="Proteomes" id="UP000366872"/>
    </source>
</evidence>
<evidence type="ECO:0008006" key="5">
    <source>
        <dbReference type="Google" id="ProtNLM"/>
    </source>
</evidence>
<name>A0A6C2U391_PONDE</name>
<keyword evidence="4" id="KW-1185">Reference proteome</keyword>
<dbReference type="AlphaFoldDB" id="A0A6C2U391"/>
<feature type="compositionally biased region" description="Low complexity" evidence="1">
    <location>
        <begin position="134"/>
        <end position="156"/>
    </location>
</feature>
<evidence type="ECO:0000256" key="2">
    <source>
        <dbReference type="SAM" id="SignalP"/>
    </source>
</evidence>
<feature type="region of interest" description="Disordered" evidence="1">
    <location>
        <begin position="190"/>
        <end position="214"/>
    </location>
</feature>
<gene>
    <name evidence="3" type="ORF">PDESU_02383</name>
</gene>
<feature type="compositionally biased region" description="Basic and acidic residues" evidence="1">
    <location>
        <begin position="190"/>
        <end position="199"/>
    </location>
</feature>
<sequence>MKTSMFLLTMAAVALSAGAAQAAAPKVHPVRIQVMGQLEKDRDSTKNESERSSSKSKTETQFYELQITLANTIKQEGAFDLEWYFFKRPLDGDGNEGDPVICEKGKTTMELGGMKRATHPVKSGTLTWSETKTSKTSSGNSNSNNSGSSSSKSVSGDVYDGYLVVARKEGEIIKTYASDKKYMDEKWLTKLDDPVEAGRKASKGASSKKKKKEK</sequence>
<protein>
    <recommendedName>
        <fullName evidence="5">PLAT domain-containing protein</fullName>
    </recommendedName>
</protein>
<feature type="chain" id="PRO_5025347455" description="PLAT domain-containing protein" evidence="2">
    <location>
        <begin position="23"/>
        <end position="214"/>
    </location>
</feature>
<feature type="compositionally biased region" description="Basic residues" evidence="1">
    <location>
        <begin position="200"/>
        <end position="214"/>
    </location>
</feature>
<feature type="region of interest" description="Disordered" evidence="1">
    <location>
        <begin position="121"/>
        <end position="156"/>
    </location>
</feature>
<feature type="compositionally biased region" description="Basic and acidic residues" evidence="1">
    <location>
        <begin position="38"/>
        <end position="58"/>
    </location>
</feature>
<keyword evidence="2" id="KW-0732">Signal</keyword>
<dbReference type="EMBL" id="CAAHFG010000001">
    <property type="protein sequence ID" value="VGO13826.1"/>
    <property type="molecule type" value="Genomic_DNA"/>
</dbReference>
<evidence type="ECO:0000256" key="1">
    <source>
        <dbReference type="SAM" id="MobiDB-lite"/>
    </source>
</evidence>